<dbReference type="AlphaFoldDB" id="A0A9X3EXP8"/>
<sequence>MLTEFFVAASLLAASAASPVPATPDEFLDRVQAPVDFSADAVTAAVDLSEGVHIDIAYELAGVGHVRLAAHGELDGQAAVILLVDDTIILDFGGEWTELPEQAWKAFNNDYLATLEYEEAVALFNSLVQVWTTTEVEQALADAAEAAPPRSVICDVAGALSAGTIGELPEPAAGGSPRSLVRAKASRLALAATSSATSRTNAKARRTDAPQGTAATPAIRFLADPGVLGARDVHAALVAELRGLYLPDLRARPSCGRQRHRLHVVASCAAGLRPQRGLERHLRARLSTSASATEQATPSGLNRTPSIRRARPRHASRSGPATAAPGTGSTPA</sequence>
<keyword evidence="4" id="KW-1185">Reference proteome</keyword>
<protein>
    <submittedName>
        <fullName evidence="3">Uncharacterized protein</fullName>
    </submittedName>
</protein>
<evidence type="ECO:0000256" key="1">
    <source>
        <dbReference type="SAM" id="MobiDB-lite"/>
    </source>
</evidence>
<dbReference type="EMBL" id="JAPNKE010000002">
    <property type="protein sequence ID" value="MCY1012272.1"/>
    <property type="molecule type" value="Genomic_DNA"/>
</dbReference>
<proteinExistence type="predicted"/>
<feature type="chain" id="PRO_5040972104" evidence="2">
    <location>
        <begin position="23"/>
        <end position="332"/>
    </location>
</feature>
<evidence type="ECO:0000313" key="4">
    <source>
        <dbReference type="Proteomes" id="UP001150924"/>
    </source>
</evidence>
<comment type="caution">
    <text evidence="3">The sequence shown here is derived from an EMBL/GenBank/DDBJ whole genome shotgun (WGS) entry which is preliminary data.</text>
</comment>
<feature type="region of interest" description="Disordered" evidence="1">
    <location>
        <begin position="285"/>
        <end position="332"/>
    </location>
</feature>
<reference evidence="3" key="1">
    <citation type="submission" date="2022-11" db="EMBL/GenBank/DDBJ databases">
        <title>Minimal conservation of predation-associated metabolite biosynthetic gene clusters underscores biosynthetic potential of Myxococcota including descriptions for ten novel species: Archangium lansinium sp. nov., Myxococcus landrumus sp. nov., Nannocystis bai.</title>
        <authorList>
            <person name="Ahearne A."/>
            <person name="Stevens C."/>
            <person name="Phillips K."/>
        </authorList>
    </citation>
    <scope>NUCLEOTIDE SEQUENCE</scope>
    <source>
        <strain evidence="3">Na p29</strain>
    </source>
</reference>
<feature type="region of interest" description="Disordered" evidence="1">
    <location>
        <begin position="192"/>
        <end position="212"/>
    </location>
</feature>
<feature type="compositionally biased region" description="Polar residues" evidence="1">
    <location>
        <begin position="286"/>
        <end position="305"/>
    </location>
</feature>
<feature type="compositionally biased region" description="Basic residues" evidence="1">
    <location>
        <begin position="306"/>
        <end position="316"/>
    </location>
</feature>
<feature type="compositionally biased region" description="Low complexity" evidence="1">
    <location>
        <begin position="318"/>
        <end position="332"/>
    </location>
</feature>
<keyword evidence="2" id="KW-0732">Signal</keyword>
<feature type="compositionally biased region" description="Low complexity" evidence="1">
    <location>
        <begin position="192"/>
        <end position="201"/>
    </location>
</feature>
<feature type="signal peptide" evidence="2">
    <location>
        <begin position="1"/>
        <end position="22"/>
    </location>
</feature>
<evidence type="ECO:0000256" key="2">
    <source>
        <dbReference type="SAM" id="SignalP"/>
    </source>
</evidence>
<organism evidence="3 4">
    <name type="scientific">Nannocystis pusilla</name>
    <dbReference type="NCBI Taxonomy" id="889268"/>
    <lineage>
        <taxon>Bacteria</taxon>
        <taxon>Pseudomonadati</taxon>
        <taxon>Myxococcota</taxon>
        <taxon>Polyangia</taxon>
        <taxon>Nannocystales</taxon>
        <taxon>Nannocystaceae</taxon>
        <taxon>Nannocystis</taxon>
    </lineage>
</organism>
<dbReference type="Proteomes" id="UP001150924">
    <property type="component" value="Unassembled WGS sequence"/>
</dbReference>
<name>A0A9X3EXP8_9BACT</name>
<evidence type="ECO:0000313" key="3">
    <source>
        <dbReference type="EMBL" id="MCY1012272.1"/>
    </source>
</evidence>
<dbReference type="RefSeq" id="WP_267775626.1">
    <property type="nucleotide sequence ID" value="NZ_JAPNKE010000002.1"/>
</dbReference>
<gene>
    <name evidence="3" type="ORF">OV079_43410</name>
</gene>
<accession>A0A9X3EXP8</accession>